<evidence type="ECO:0000256" key="2">
    <source>
        <dbReference type="SAM" id="Phobius"/>
    </source>
</evidence>
<evidence type="ECO:0000313" key="3">
    <source>
        <dbReference type="EMBL" id="RZB33247.1"/>
    </source>
</evidence>
<dbReference type="Proteomes" id="UP000291831">
    <property type="component" value="Unassembled WGS sequence"/>
</dbReference>
<feature type="transmembrane region" description="Helical" evidence="2">
    <location>
        <begin position="80"/>
        <end position="97"/>
    </location>
</feature>
<reference evidence="4" key="1">
    <citation type="submission" date="2019-01" db="EMBL/GenBank/DDBJ databases">
        <title>Anaerobic oxidation of ethane by archaea from a marine hydrocarbon seep.</title>
        <authorList>
            <person name="Musat F."/>
        </authorList>
    </citation>
    <scope>NUCLEOTIDE SEQUENCE [LARGE SCALE GENOMIC DNA]</scope>
</reference>
<accession>A0A8B3S752</accession>
<name>A0A8B3S752_9EURY</name>
<sequence length="181" mass="20947">MIIGVVDLLLLVVTFFCKNYEKLALLCLILLNVIILVIVYSCKQLISSKEYYFKNIDANYMDENLLTKLFEIRLRNENQYIFTSLALIATFTLTIAFNSEAYDYLNGTILYSSFIIIAECIIGIFVFYTFRMDRSTLKELETLFEAKKKLRQLKDSNILSPTQETPTTNEGTNEHENNKAV</sequence>
<dbReference type="EMBL" id="RPGO01000001">
    <property type="protein sequence ID" value="RZB33247.1"/>
    <property type="molecule type" value="Genomic_DNA"/>
</dbReference>
<comment type="caution">
    <text evidence="3">The sequence shown here is derived from an EMBL/GenBank/DDBJ whole genome shotgun (WGS) entry which is preliminary data.</text>
</comment>
<evidence type="ECO:0000313" key="4">
    <source>
        <dbReference type="Proteomes" id="UP000291831"/>
    </source>
</evidence>
<feature type="transmembrane region" description="Helical" evidence="2">
    <location>
        <begin position="23"/>
        <end position="42"/>
    </location>
</feature>
<feature type="region of interest" description="Disordered" evidence="1">
    <location>
        <begin position="159"/>
        <end position="181"/>
    </location>
</feature>
<keyword evidence="2" id="KW-1133">Transmembrane helix</keyword>
<protein>
    <submittedName>
        <fullName evidence="3">Uncharacterized protein</fullName>
    </submittedName>
</protein>
<feature type="transmembrane region" description="Helical" evidence="2">
    <location>
        <begin position="109"/>
        <end position="130"/>
    </location>
</feature>
<dbReference type="AlphaFoldDB" id="A0A8B3S752"/>
<evidence type="ECO:0000256" key="1">
    <source>
        <dbReference type="SAM" id="MobiDB-lite"/>
    </source>
</evidence>
<keyword evidence="2" id="KW-0812">Transmembrane</keyword>
<proteinExistence type="predicted"/>
<organism evidence="3 4">
    <name type="scientific">Candidatus Argoarchaeum ethanivorans</name>
    <dbReference type="NCBI Taxonomy" id="2608793"/>
    <lineage>
        <taxon>Archaea</taxon>
        <taxon>Methanobacteriati</taxon>
        <taxon>Methanobacteriota</taxon>
        <taxon>Stenosarchaea group</taxon>
        <taxon>Methanomicrobia</taxon>
        <taxon>Methanosarcinales</taxon>
        <taxon>Methanosarcinales incertae sedis</taxon>
        <taxon>GOM Arc I cluster</taxon>
        <taxon>Candidatus Argoarchaeum</taxon>
    </lineage>
</organism>
<gene>
    <name evidence="3" type="ORF">AEth_00040</name>
</gene>
<keyword evidence="2" id="KW-0472">Membrane</keyword>
<feature type="compositionally biased region" description="Basic and acidic residues" evidence="1">
    <location>
        <begin position="172"/>
        <end position="181"/>
    </location>
</feature>